<proteinExistence type="predicted"/>
<feature type="chain" id="PRO_5038844198" description="SLH domain-containing protein" evidence="1">
    <location>
        <begin position="28"/>
        <end position="858"/>
    </location>
</feature>
<organism evidence="2 3">
    <name type="scientific">Candidatus Ornithomonoglobus intestinigallinarum</name>
    <dbReference type="NCBI Taxonomy" id="2840894"/>
    <lineage>
        <taxon>Bacteria</taxon>
        <taxon>Bacillati</taxon>
        <taxon>Bacillota</taxon>
        <taxon>Clostridia</taxon>
        <taxon>Candidatus Ornithomonoglobus</taxon>
    </lineage>
</organism>
<dbReference type="Proteomes" id="UP000824165">
    <property type="component" value="Unassembled WGS sequence"/>
</dbReference>
<sequence length="858" mass="94303">MKKLLSVFICAVMLISLLCGTCSAAHAEENGGNYREADVLTQLGLLGDAEPASQATKQMLYDGLKAIYGGDYYSELYFAGQELSAPLLYGQAAMVLVDILGYTDKLKIMGYDTKSPSSYILMANDLKLTPDSSLTQYSELTVAQYARMLYFAIAKTALFEPAVSGTSINYETTDKTLLSDKLGIKTVEGVVTGADTALLDSRGGGSMGYININGITYVMDEARDKYGYLGRTVEAYVNEEENAVCALVVTDDNVVTELVSDDIESAGVSSVSYYDNTRRRTLKLSDTVDVMYNRELLSAFTPEDLTLPDSTYEFIDNNGDGEYDVVLIERYSSYIIEDMAYSLNTALLKNGTIIEFTDYLDEGYRLYDAEGNAAEPSVLARSQVLSILESKDGNYTNMVFASHQENGTIEEMRDGRKYITVNGTEYECTEQFINKENGNIDINVGDYVTLSFDFLGRVVYVTVGTTGSGVAYLLNAYTDEGGECGIKVLDEDGTTRHLKLKPKMSFNGGSGSAEYMVSELKNGAETDGQLIMYSQNSDGLVASIETAVDAAALGSRGNGGFSLDFDHEANGELRALLLNDKRIVGSKYVIREDTVVFHVCTNDERENRVQLGPSIPTQTPLKLKLYNVNSDYEVEYAVLETTRDVGGWVDWWGDCYMLDSVYEAVNSEGDVVYRVDLYKPDGTVLTLDCEDGSISTNEWNILSEDKRAANVPLTDLPRGSVLMISSDFRGLKGIAVQFMPQANGSDIYFEAKTDTAGNEYGITPTMFNGEYIESYGVITAKTRNGLIINSHTPTADETGTFPMEEWNRTIPVNTTDTIVIYDSSCNAISVDTASSILPGDRIFMKRMGTTYNGIYIYR</sequence>
<dbReference type="AlphaFoldDB" id="A0A9D1H3W5"/>
<feature type="signal peptide" evidence="1">
    <location>
        <begin position="1"/>
        <end position="27"/>
    </location>
</feature>
<evidence type="ECO:0008006" key="4">
    <source>
        <dbReference type="Google" id="ProtNLM"/>
    </source>
</evidence>
<accession>A0A9D1H3W5</accession>
<reference evidence="2" key="2">
    <citation type="journal article" date="2021" name="PeerJ">
        <title>Extensive microbial diversity within the chicken gut microbiome revealed by metagenomics and culture.</title>
        <authorList>
            <person name="Gilroy R."/>
            <person name="Ravi A."/>
            <person name="Getino M."/>
            <person name="Pursley I."/>
            <person name="Horton D.L."/>
            <person name="Alikhan N.F."/>
            <person name="Baker D."/>
            <person name="Gharbi K."/>
            <person name="Hall N."/>
            <person name="Watson M."/>
            <person name="Adriaenssens E.M."/>
            <person name="Foster-Nyarko E."/>
            <person name="Jarju S."/>
            <person name="Secka A."/>
            <person name="Antonio M."/>
            <person name="Oren A."/>
            <person name="Chaudhuri R.R."/>
            <person name="La Ragione R."/>
            <person name="Hildebrand F."/>
            <person name="Pallen M.J."/>
        </authorList>
    </citation>
    <scope>NUCLEOTIDE SEQUENCE</scope>
    <source>
        <strain evidence="2">CHK181-108</strain>
    </source>
</reference>
<evidence type="ECO:0000256" key="1">
    <source>
        <dbReference type="SAM" id="SignalP"/>
    </source>
</evidence>
<keyword evidence="1" id="KW-0732">Signal</keyword>
<protein>
    <recommendedName>
        <fullName evidence="4">SLH domain-containing protein</fullName>
    </recommendedName>
</protein>
<comment type="caution">
    <text evidence="2">The sequence shown here is derived from an EMBL/GenBank/DDBJ whole genome shotgun (WGS) entry which is preliminary data.</text>
</comment>
<gene>
    <name evidence="2" type="ORF">IAA60_04725</name>
</gene>
<evidence type="ECO:0000313" key="2">
    <source>
        <dbReference type="EMBL" id="HIT85197.1"/>
    </source>
</evidence>
<name>A0A9D1H3W5_9FIRM</name>
<evidence type="ECO:0000313" key="3">
    <source>
        <dbReference type="Proteomes" id="UP000824165"/>
    </source>
</evidence>
<reference evidence="2" key="1">
    <citation type="submission" date="2020-10" db="EMBL/GenBank/DDBJ databases">
        <authorList>
            <person name="Gilroy R."/>
        </authorList>
    </citation>
    <scope>NUCLEOTIDE SEQUENCE</scope>
    <source>
        <strain evidence="2">CHK181-108</strain>
    </source>
</reference>
<dbReference type="EMBL" id="DVLU01000042">
    <property type="protein sequence ID" value="HIT85197.1"/>
    <property type="molecule type" value="Genomic_DNA"/>
</dbReference>